<dbReference type="Proteomes" id="UP001434883">
    <property type="component" value="Unassembled WGS sequence"/>
</dbReference>
<proteinExistence type="predicted"/>
<reference evidence="1 2" key="1">
    <citation type="submission" date="2021-06" db="EMBL/GenBank/DDBJ databases">
        <authorList>
            <person name="Palmer J.M."/>
        </authorList>
    </citation>
    <scope>NUCLEOTIDE SEQUENCE [LARGE SCALE GENOMIC DNA]</scope>
    <source>
        <strain evidence="1 2">XC_2019</strain>
        <tissue evidence="1">Muscle</tissue>
    </source>
</reference>
<evidence type="ECO:0000313" key="1">
    <source>
        <dbReference type="EMBL" id="MEQ2192585.1"/>
    </source>
</evidence>
<protein>
    <submittedName>
        <fullName evidence="1">Uncharacterized protein</fullName>
    </submittedName>
</protein>
<sequence length="96" mass="10497">CLCTKCSVQKQQCSSSLPESLLTLVMKVSMSLAGHKALAPLWIWVFSQAASRERFACMCGGDAGFVLFPCPHAHVWPCVGFSLLCRNTRVAVLQHT</sequence>
<gene>
    <name evidence="1" type="ORF">XENOCAPTIV_014011</name>
</gene>
<feature type="non-terminal residue" evidence="1">
    <location>
        <position position="1"/>
    </location>
</feature>
<keyword evidence="2" id="KW-1185">Reference proteome</keyword>
<comment type="caution">
    <text evidence="1">The sequence shown here is derived from an EMBL/GenBank/DDBJ whole genome shotgun (WGS) entry which is preliminary data.</text>
</comment>
<name>A0ABV0Q9V8_9TELE</name>
<organism evidence="1 2">
    <name type="scientific">Xenoophorus captivus</name>
    <dbReference type="NCBI Taxonomy" id="1517983"/>
    <lineage>
        <taxon>Eukaryota</taxon>
        <taxon>Metazoa</taxon>
        <taxon>Chordata</taxon>
        <taxon>Craniata</taxon>
        <taxon>Vertebrata</taxon>
        <taxon>Euteleostomi</taxon>
        <taxon>Actinopterygii</taxon>
        <taxon>Neopterygii</taxon>
        <taxon>Teleostei</taxon>
        <taxon>Neoteleostei</taxon>
        <taxon>Acanthomorphata</taxon>
        <taxon>Ovalentaria</taxon>
        <taxon>Atherinomorphae</taxon>
        <taxon>Cyprinodontiformes</taxon>
        <taxon>Goodeidae</taxon>
        <taxon>Xenoophorus</taxon>
    </lineage>
</organism>
<accession>A0ABV0Q9V8</accession>
<dbReference type="EMBL" id="JAHRIN010002911">
    <property type="protein sequence ID" value="MEQ2192585.1"/>
    <property type="molecule type" value="Genomic_DNA"/>
</dbReference>
<evidence type="ECO:0000313" key="2">
    <source>
        <dbReference type="Proteomes" id="UP001434883"/>
    </source>
</evidence>